<dbReference type="OrthoDB" id="9815444at2"/>
<dbReference type="PANTHER" id="PTHR30006:SF3">
    <property type="entry name" value="THIAMINE-BINDING PERIPLASMIC PROTEIN"/>
    <property type="match status" value="1"/>
</dbReference>
<sequence>MNNAFQKDQAALLLEQVEKGRISRRRFTQAIAAMFAVPAGLGATMSFAQAKQLVLVNWGGDAMTAYDEAYGKPFQEETGIRVVEDGTGPTEGALRAQAQSGNVTWDVVDADPFSAIALGKEGVVQPIDYTIVDKSKFREGFGWEHATSAYFFSFVIAYNATKYDTPPASLADFFDVEKFPGNRAMYKWGVSSWEAALLADGVARDALYPLDLERAHKKIEAFKEHVSVFWGGGAELQNALLTGEADMAIAWNTRAKVVEQDTGGDVKYIWDDGLLQPASFAVMANNPGGTEPAMQLLAAMQVPERQLVMFEMLGQGPANPAADALIAEEDKRHNCVDPENMAKQIPLDMEWYAENYGAALDAYLAIISA</sequence>
<keyword evidence="5" id="KW-0574">Periplasm</keyword>
<dbReference type="AlphaFoldDB" id="A0A5B8FH81"/>
<reference evidence="7 8" key="1">
    <citation type="submission" date="2019-06" db="EMBL/GenBank/DDBJ databases">
        <title>Genome sequence of Rhodobacteraceae bacterium D4M1.</title>
        <authorList>
            <person name="Cao J."/>
        </authorList>
    </citation>
    <scope>NUCLEOTIDE SEQUENCE [LARGE SCALE GENOMIC DNA]</scope>
    <source>
        <strain evidence="7 8">D4M1</strain>
    </source>
</reference>
<proteinExistence type="inferred from homology"/>
<dbReference type="GO" id="GO:0030288">
    <property type="term" value="C:outer membrane-bounded periplasmic space"/>
    <property type="evidence" value="ECO:0007669"/>
    <property type="project" value="TreeGrafter"/>
</dbReference>
<dbReference type="KEGG" id="ppru:FDP22_07880"/>
<dbReference type="GO" id="GO:0030976">
    <property type="term" value="F:thiamine pyrophosphate binding"/>
    <property type="evidence" value="ECO:0007669"/>
    <property type="project" value="TreeGrafter"/>
</dbReference>
<organism evidence="7 8">
    <name type="scientific">Paroceanicella profunda</name>
    <dbReference type="NCBI Taxonomy" id="2579971"/>
    <lineage>
        <taxon>Bacteria</taxon>
        <taxon>Pseudomonadati</taxon>
        <taxon>Pseudomonadota</taxon>
        <taxon>Alphaproteobacteria</taxon>
        <taxon>Rhodobacterales</taxon>
        <taxon>Paracoccaceae</taxon>
        <taxon>Paroceanicella</taxon>
    </lineage>
</organism>
<dbReference type="Pfam" id="PF13416">
    <property type="entry name" value="SBP_bac_8"/>
    <property type="match status" value="1"/>
</dbReference>
<evidence type="ECO:0000256" key="2">
    <source>
        <dbReference type="ARBA" id="ARBA00008520"/>
    </source>
</evidence>
<dbReference type="EMBL" id="CP040818">
    <property type="protein sequence ID" value="QDL91708.1"/>
    <property type="molecule type" value="Genomic_DNA"/>
</dbReference>
<comment type="subcellular location">
    <subcellularLocation>
        <location evidence="1">Periplasm</location>
    </subcellularLocation>
</comment>
<evidence type="ECO:0000313" key="7">
    <source>
        <dbReference type="EMBL" id="QDL91708.1"/>
    </source>
</evidence>
<evidence type="ECO:0000256" key="5">
    <source>
        <dbReference type="ARBA" id="ARBA00022764"/>
    </source>
</evidence>
<keyword evidence="6" id="KW-0472">Membrane</keyword>
<evidence type="ECO:0000256" key="3">
    <source>
        <dbReference type="ARBA" id="ARBA00022448"/>
    </source>
</evidence>
<dbReference type="InterPro" id="IPR006311">
    <property type="entry name" value="TAT_signal"/>
</dbReference>
<dbReference type="SUPFAM" id="SSF53850">
    <property type="entry name" value="Periplasmic binding protein-like II"/>
    <property type="match status" value="1"/>
</dbReference>
<feature type="transmembrane region" description="Helical" evidence="6">
    <location>
        <begin position="27"/>
        <end position="48"/>
    </location>
</feature>
<name>A0A5B8FH81_9RHOB</name>
<evidence type="ECO:0000313" key="8">
    <source>
        <dbReference type="Proteomes" id="UP000305888"/>
    </source>
</evidence>
<dbReference type="RefSeq" id="WP_138572239.1">
    <property type="nucleotide sequence ID" value="NZ_CP040818.1"/>
</dbReference>
<keyword evidence="6" id="KW-1133">Transmembrane helix</keyword>
<keyword evidence="8" id="KW-1185">Reference proteome</keyword>
<comment type="similarity">
    <text evidence="2">Belongs to the bacterial solute-binding protein 1 family.</text>
</comment>
<dbReference type="GO" id="GO:0030975">
    <property type="term" value="F:thiamine binding"/>
    <property type="evidence" value="ECO:0007669"/>
    <property type="project" value="TreeGrafter"/>
</dbReference>
<protein>
    <submittedName>
        <fullName evidence="7">ABC transporter substrate-binding protein</fullName>
    </submittedName>
</protein>
<dbReference type="Proteomes" id="UP000305888">
    <property type="component" value="Chromosome"/>
</dbReference>
<dbReference type="PANTHER" id="PTHR30006">
    <property type="entry name" value="THIAMINE-BINDING PERIPLASMIC PROTEIN-RELATED"/>
    <property type="match status" value="1"/>
</dbReference>
<evidence type="ECO:0000256" key="4">
    <source>
        <dbReference type="ARBA" id="ARBA00022729"/>
    </source>
</evidence>
<keyword evidence="4" id="KW-0732">Signal</keyword>
<dbReference type="GO" id="GO:0015888">
    <property type="term" value="P:thiamine transport"/>
    <property type="evidence" value="ECO:0007669"/>
    <property type="project" value="TreeGrafter"/>
</dbReference>
<keyword evidence="3" id="KW-0813">Transport</keyword>
<dbReference type="Gene3D" id="3.40.190.10">
    <property type="entry name" value="Periplasmic binding protein-like II"/>
    <property type="match status" value="2"/>
</dbReference>
<dbReference type="PROSITE" id="PS51318">
    <property type="entry name" value="TAT"/>
    <property type="match status" value="1"/>
</dbReference>
<gene>
    <name evidence="7" type="ORF">FDP22_07880</name>
</gene>
<keyword evidence="6" id="KW-0812">Transmembrane</keyword>
<dbReference type="InterPro" id="IPR006059">
    <property type="entry name" value="SBP"/>
</dbReference>
<accession>A0A5B8FH81</accession>
<evidence type="ECO:0000256" key="6">
    <source>
        <dbReference type="SAM" id="Phobius"/>
    </source>
</evidence>
<evidence type="ECO:0000256" key="1">
    <source>
        <dbReference type="ARBA" id="ARBA00004418"/>
    </source>
</evidence>
<dbReference type="CDD" id="cd13589">
    <property type="entry name" value="PBP2_polyamine_RpCGA009"/>
    <property type="match status" value="1"/>
</dbReference>